<dbReference type="Gene3D" id="1.10.238.160">
    <property type="match status" value="1"/>
</dbReference>
<dbReference type="InterPro" id="IPR009061">
    <property type="entry name" value="DNA-bd_dom_put_sf"/>
</dbReference>
<dbReference type="AlphaFoldDB" id="A0A2S7UYT7"/>
<gene>
    <name evidence="1" type="ORF">BTO11_05355</name>
</gene>
<comment type="caution">
    <text evidence="1">The sequence shown here is derived from an EMBL/GenBank/DDBJ whole genome shotgun (WGS) entry which is preliminary data.</text>
</comment>
<evidence type="ECO:0000313" key="1">
    <source>
        <dbReference type="EMBL" id="PQJ55164.1"/>
    </source>
</evidence>
<dbReference type="InterPro" id="IPR052931">
    <property type="entry name" value="Prophage_regulatory_activator"/>
</dbReference>
<name>A0A2S7UYT7_9GAMM</name>
<reference evidence="1 2" key="1">
    <citation type="submission" date="2016-12" db="EMBL/GenBank/DDBJ databases">
        <title>Diversity of luminous bacteria.</title>
        <authorList>
            <person name="Yoshizawa S."/>
            <person name="Kogure K."/>
        </authorList>
    </citation>
    <scope>NUCLEOTIDE SEQUENCE [LARGE SCALE GENOMIC DNA]</scope>
    <source>
        <strain evidence="1 2">SA4-48</strain>
    </source>
</reference>
<dbReference type="PANTHER" id="PTHR36154">
    <property type="entry name" value="DNA-BINDING TRANSCRIPTIONAL ACTIVATOR ALPA"/>
    <property type="match status" value="1"/>
</dbReference>
<dbReference type="InterPro" id="IPR010260">
    <property type="entry name" value="AlpA"/>
</dbReference>
<dbReference type="SUPFAM" id="SSF46955">
    <property type="entry name" value="Putative DNA-binding domain"/>
    <property type="match status" value="1"/>
</dbReference>
<protein>
    <recommendedName>
        <fullName evidence="3">AlpA family transcriptional regulator</fullName>
    </recommendedName>
</protein>
<dbReference type="Pfam" id="PF05930">
    <property type="entry name" value="Phage_AlpA"/>
    <property type="match status" value="1"/>
</dbReference>
<proteinExistence type="predicted"/>
<sequence length="58" mass="7081">MYPVERIIRIDEMMQLLRVSRSTLYRRVKSGSFIKPVTINNKTKGWKQSDYERWLSQF</sequence>
<dbReference type="PANTHER" id="PTHR36154:SF3">
    <property type="entry name" value="REGULATORY PROTEIN"/>
    <property type="match status" value="1"/>
</dbReference>
<keyword evidence="2" id="KW-1185">Reference proteome</keyword>
<organism evidence="1 2">
    <name type="scientific">Psychrosphaera saromensis</name>
    <dbReference type="NCBI Taxonomy" id="716813"/>
    <lineage>
        <taxon>Bacteria</taxon>
        <taxon>Pseudomonadati</taxon>
        <taxon>Pseudomonadota</taxon>
        <taxon>Gammaproteobacteria</taxon>
        <taxon>Alteromonadales</taxon>
        <taxon>Pseudoalteromonadaceae</taxon>
        <taxon>Psychrosphaera</taxon>
    </lineage>
</organism>
<evidence type="ECO:0000313" key="2">
    <source>
        <dbReference type="Proteomes" id="UP000239007"/>
    </source>
</evidence>
<evidence type="ECO:0008006" key="3">
    <source>
        <dbReference type="Google" id="ProtNLM"/>
    </source>
</evidence>
<dbReference type="EMBL" id="MSCH01000003">
    <property type="protein sequence ID" value="PQJ55164.1"/>
    <property type="molecule type" value="Genomic_DNA"/>
</dbReference>
<dbReference type="Proteomes" id="UP000239007">
    <property type="component" value="Unassembled WGS sequence"/>
</dbReference>
<accession>A0A2S7UYT7</accession>